<dbReference type="Proteomes" id="UP000594263">
    <property type="component" value="Unplaced"/>
</dbReference>
<dbReference type="PANTHER" id="PTHR13994">
    <property type="entry name" value="NUDIX HYDROLASE RELATED"/>
    <property type="match status" value="1"/>
</dbReference>
<dbReference type="PROSITE" id="PS00893">
    <property type="entry name" value="NUDIX_BOX"/>
    <property type="match status" value="1"/>
</dbReference>
<dbReference type="GO" id="GO:0035529">
    <property type="term" value="F:NADH pyrophosphatase activity"/>
    <property type="evidence" value="ECO:0007669"/>
    <property type="project" value="TreeGrafter"/>
</dbReference>
<dbReference type="Gene3D" id="3.90.79.10">
    <property type="entry name" value="Nucleoside Triphosphate Pyrophosphohydrolase"/>
    <property type="match status" value="1"/>
</dbReference>
<organism evidence="4 5">
    <name type="scientific">Kalanchoe fedtschenkoi</name>
    <name type="common">Lavender scallops</name>
    <name type="synonym">South American air plant</name>
    <dbReference type="NCBI Taxonomy" id="63787"/>
    <lineage>
        <taxon>Eukaryota</taxon>
        <taxon>Viridiplantae</taxon>
        <taxon>Streptophyta</taxon>
        <taxon>Embryophyta</taxon>
        <taxon>Tracheophyta</taxon>
        <taxon>Spermatophyta</taxon>
        <taxon>Magnoliopsida</taxon>
        <taxon>eudicotyledons</taxon>
        <taxon>Gunneridae</taxon>
        <taxon>Pentapetalae</taxon>
        <taxon>Saxifragales</taxon>
        <taxon>Crassulaceae</taxon>
        <taxon>Kalanchoe</taxon>
    </lineage>
</organism>
<accession>A0A7N0UEE6</accession>
<evidence type="ECO:0000313" key="4">
    <source>
        <dbReference type="EnsemblPlants" id="Kaladp0060s0432.2.v1.1"/>
    </source>
</evidence>
<evidence type="ECO:0000256" key="1">
    <source>
        <dbReference type="ARBA" id="ARBA00005582"/>
    </source>
</evidence>
<sequence length="258" mass="28897">MRASVSLYRPAGSLHLRFKSAAFHRSFAFSGVGLRWPPRSLVNLVLLRLRLILPRRHHTNARPFVCGSFRSLRSMSGSDKVNLASPAVKQAEEAEVEGDVLDGELDDYDGVIINITKQMDSGDFVKALRTSMARWKLQGKKGVWIKLPIEHVNLVEAAVKEGFWYHHAEPKYLMLVHWIPDTPDTLPANASHRIGVAAFVTNDKKEVLVVLENSGKFKGTGVWKFPTGVVDEGEDIFDAAQREVKEETGVSQVWKPSR</sequence>
<keyword evidence="5" id="KW-1185">Reference proteome</keyword>
<evidence type="ECO:0000313" key="5">
    <source>
        <dbReference type="Proteomes" id="UP000594263"/>
    </source>
</evidence>
<name>A0A7N0UEE6_KALFE</name>
<dbReference type="Pfam" id="PF18290">
    <property type="entry name" value="Nudix_hydro"/>
    <property type="match status" value="1"/>
</dbReference>
<dbReference type="FunFam" id="3.40.630.30:FF:000016">
    <property type="entry name" value="nudix hydrolase 2"/>
    <property type="match status" value="1"/>
</dbReference>
<evidence type="ECO:0000256" key="2">
    <source>
        <dbReference type="ARBA" id="ARBA00022801"/>
    </source>
</evidence>
<dbReference type="PRINTS" id="PR01356">
    <property type="entry name" value="GFGPROTEIN"/>
</dbReference>
<dbReference type="InterPro" id="IPR015797">
    <property type="entry name" value="NUDIX_hydrolase-like_dom_sf"/>
</dbReference>
<reference evidence="4" key="1">
    <citation type="submission" date="2021-01" db="UniProtKB">
        <authorList>
            <consortium name="EnsemblPlants"/>
        </authorList>
    </citation>
    <scope>IDENTIFICATION</scope>
</reference>
<dbReference type="InterPro" id="IPR040618">
    <property type="entry name" value="Pre-Nudix"/>
</dbReference>
<dbReference type="Pfam" id="PF00293">
    <property type="entry name" value="NUDIX"/>
    <property type="match status" value="1"/>
</dbReference>
<dbReference type="InterPro" id="IPR000086">
    <property type="entry name" value="NUDIX_hydrolase_dom"/>
</dbReference>
<dbReference type="PANTHER" id="PTHR13994:SF29">
    <property type="entry name" value="NUDIX HYDROLASE 2"/>
    <property type="match status" value="1"/>
</dbReference>
<feature type="domain" description="Nudix hydrolase" evidence="3">
    <location>
        <begin position="191"/>
        <end position="258"/>
    </location>
</feature>
<proteinExistence type="inferred from homology"/>
<dbReference type="GO" id="GO:0047631">
    <property type="term" value="F:ADP-ribose diphosphatase activity"/>
    <property type="evidence" value="ECO:0007669"/>
    <property type="project" value="TreeGrafter"/>
</dbReference>
<keyword evidence="2" id="KW-0378">Hydrolase</keyword>
<evidence type="ECO:0000259" key="3">
    <source>
        <dbReference type="PROSITE" id="PS51462"/>
    </source>
</evidence>
<dbReference type="EnsemblPlants" id="Kaladp0060s0432.2.v1.1">
    <property type="protein sequence ID" value="Kaladp0060s0432.2.v1.1"/>
    <property type="gene ID" value="Kaladp0060s0432.v1.1"/>
</dbReference>
<dbReference type="PROSITE" id="PS51462">
    <property type="entry name" value="NUDIX"/>
    <property type="match status" value="1"/>
</dbReference>
<dbReference type="InterPro" id="IPR020084">
    <property type="entry name" value="NUDIX_hydrolase_CS"/>
</dbReference>
<dbReference type="AlphaFoldDB" id="A0A7N0UEE6"/>
<comment type="similarity">
    <text evidence="1">Belongs to the Nudix hydrolase family.</text>
</comment>
<dbReference type="Gramene" id="Kaladp0060s0432.2.v1.1">
    <property type="protein sequence ID" value="Kaladp0060s0432.2.v1.1"/>
    <property type="gene ID" value="Kaladp0060s0432.v1.1"/>
</dbReference>
<dbReference type="GO" id="GO:0051287">
    <property type="term" value="F:NAD binding"/>
    <property type="evidence" value="ECO:0007669"/>
    <property type="project" value="TreeGrafter"/>
</dbReference>
<dbReference type="SUPFAM" id="SSF55811">
    <property type="entry name" value="Nudix"/>
    <property type="match status" value="1"/>
</dbReference>
<protein>
    <recommendedName>
        <fullName evidence="3">Nudix hydrolase domain-containing protein</fullName>
    </recommendedName>
</protein>
<dbReference type="InterPro" id="IPR003293">
    <property type="entry name" value="Nudix_hydrolase6-like"/>
</dbReference>
<dbReference type="Gene3D" id="3.40.630.30">
    <property type="match status" value="1"/>
</dbReference>